<keyword evidence="2" id="KW-1185">Reference proteome</keyword>
<dbReference type="EMBL" id="OU896708">
    <property type="protein sequence ID" value="CAG9818887.1"/>
    <property type="molecule type" value="Genomic_DNA"/>
</dbReference>
<dbReference type="AlphaFoldDB" id="A0A9N9SDK8"/>
<evidence type="ECO:0000313" key="2">
    <source>
        <dbReference type="Proteomes" id="UP001153737"/>
    </source>
</evidence>
<dbReference type="Proteomes" id="UP001153737">
    <property type="component" value="Chromosome 2"/>
</dbReference>
<accession>A0A9N9SDK8</accession>
<reference evidence="1" key="1">
    <citation type="submission" date="2022-01" db="EMBL/GenBank/DDBJ databases">
        <authorList>
            <person name="King R."/>
        </authorList>
    </citation>
    <scope>NUCLEOTIDE SEQUENCE</scope>
</reference>
<dbReference type="PANTHER" id="PTHR46601">
    <property type="entry name" value="ULP_PROTEASE DOMAIN-CONTAINING PROTEIN"/>
    <property type="match status" value="1"/>
</dbReference>
<gene>
    <name evidence="1" type="ORF">PHAECO_LOCUS6091</name>
</gene>
<dbReference type="OrthoDB" id="6754272at2759"/>
<name>A0A9N9SDK8_PHACE</name>
<organism evidence="1 2">
    <name type="scientific">Phaedon cochleariae</name>
    <name type="common">Mustard beetle</name>
    <dbReference type="NCBI Taxonomy" id="80249"/>
    <lineage>
        <taxon>Eukaryota</taxon>
        <taxon>Metazoa</taxon>
        <taxon>Ecdysozoa</taxon>
        <taxon>Arthropoda</taxon>
        <taxon>Hexapoda</taxon>
        <taxon>Insecta</taxon>
        <taxon>Pterygota</taxon>
        <taxon>Neoptera</taxon>
        <taxon>Endopterygota</taxon>
        <taxon>Coleoptera</taxon>
        <taxon>Polyphaga</taxon>
        <taxon>Cucujiformia</taxon>
        <taxon>Chrysomeloidea</taxon>
        <taxon>Chrysomelidae</taxon>
        <taxon>Chrysomelinae</taxon>
        <taxon>Chrysomelini</taxon>
        <taxon>Phaedon</taxon>
    </lineage>
</organism>
<protein>
    <submittedName>
        <fullName evidence="1">Uncharacterized protein</fullName>
    </submittedName>
</protein>
<reference evidence="1" key="2">
    <citation type="submission" date="2022-10" db="EMBL/GenBank/DDBJ databases">
        <authorList>
            <consortium name="ENA_rothamsted_submissions"/>
            <consortium name="culmorum"/>
            <person name="King R."/>
        </authorList>
    </citation>
    <scope>NUCLEOTIDE SEQUENCE</scope>
</reference>
<dbReference type="PANTHER" id="PTHR46601:SF1">
    <property type="entry name" value="ADF-H DOMAIN-CONTAINING PROTEIN"/>
    <property type="match status" value="1"/>
</dbReference>
<sequence>MTLLKNNLSENEILVHCDFSENHNLKYTEETQSFHFGDSRQQITLHTVVVYSKSNNQRKTECFCTSSESLKHDVPAIWAHLYPVLDEIMNRSYIDTLHFLSDSPATQYRNKTMFSFLCNNLKHFFPGVRKFSWNYHESGHGGGAPDEIGGVCKRTADRIGSQGQDVSNFNTLVDILQKNCAGVRFFQISANEIENFTSTIDTGNKLQFPGTIKIHQVVGSINSNIMFFGSLSRLDCLENCHHYNIGTLTYKKSPDVLSESSVKSLKEELIKNVQCSKQHNQRYDDIYNSSDDEPLSSLVPKSCSSKPASMIQTGSFVLVEIENEKRRMNSAIKYNYVGVCQTEIEEDGEVKVLFLKICDQHNQLFKMDDNDISHVTSEQILSVLPEPKLILKGDRVYY</sequence>
<proteinExistence type="predicted"/>
<evidence type="ECO:0000313" key="1">
    <source>
        <dbReference type="EMBL" id="CAG9818887.1"/>
    </source>
</evidence>